<dbReference type="Gene3D" id="1.10.196.30">
    <property type="match status" value="1"/>
</dbReference>
<evidence type="ECO:0000313" key="4">
    <source>
        <dbReference type="Proteomes" id="UP000664466"/>
    </source>
</evidence>
<dbReference type="AlphaFoldDB" id="A0A8B0SJW3"/>
<evidence type="ECO:0000313" key="2">
    <source>
        <dbReference type="EMBL" id="MBO0613269.1"/>
    </source>
</evidence>
<dbReference type="Pfam" id="PF09651">
    <property type="entry name" value="Cas_APE2256"/>
    <property type="match status" value="1"/>
</dbReference>
<dbReference type="EMBL" id="JAFMPM010000006">
    <property type="protein sequence ID" value="MBO0613269.1"/>
    <property type="molecule type" value="Genomic_DNA"/>
</dbReference>
<dbReference type="NCBIfam" id="TIGR02619">
    <property type="entry name" value="putative CRISPR-associated protein, APE2256 family"/>
    <property type="match status" value="1"/>
</dbReference>
<dbReference type="Proteomes" id="UP000664466">
    <property type="component" value="Unassembled WGS sequence"/>
</dbReference>
<evidence type="ECO:0000313" key="3">
    <source>
        <dbReference type="EMBL" id="QTX11294.1"/>
    </source>
</evidence>
<proteinExistence type="predicted"/>
<gene>
    <name evidence="3" type="ORF">J1836_002745</name>
    <name evidence="2" type="ORF">J1836_10075</name>
</gene>
<keyword evidence="4" id="KW-1185">Reference proteome</keyword>
<dbReference type="RefSeq" id="WP_207250976.1">
    <property type="nucleotide sequence ID" value="NZ_JAFMPM010000006.1"/>
</dbReference>
<reference evidence="3" key="2">
    <citation type="submission" date="2021-04" db="EMBL/GenBank/DDBJ databases">
        <title>Complete Genome and methylome analysis of Thiothrix fructosivorans ATCC 49748.</title>
        <authorList>
            <person name="Fomenkov A."/>
            <person name="Sun L."/>
            <person name="Vincze T."/>
            <person name="Grabovich M.Y."/>
            <person name="Roberts R.J."/>
        </authorList>
    </citation>
    <scope>NUCLEOTIDE SEQUENCE</scope>
    <source>
        <strain evidence="3">ATCC 49748</strain>
    </source>
</reference>
<dbReference type="InterPro" id="IPR013442">
    <property type="entry name" value="SSO1393-like"/>
</dbReference>
<sequence length="372" mass="42022">MPNLIVSTCGTSLLTNNNDTCTLSPELRKLFTKHANLQNAADCPSNERLPIDNHLRQRTSDVKQANDAELAKLSAEMNAIFKFYDGKTTPQDMHILIHTDTWLGRETGNLLREVLSQRGFSVDTPTISDLRTQDLDSFQLALSELVKWAVETLPAYQQQQYKVIFNLTGGFKSIQGFMQTLAMLYADETVYIFESNKELLRLPRLPVRLDGEQIVRDHLAVLRPLALGLPVSRDAVDALPETLVLRLDDDRALSPWGELLWQQHKTAIYGAGLHAAPSTKIHFTDTFQRSIAGLSPDRYERLNQQIDKLAQYLHSQRATNLKSLDVKALHVPRHGGCTHEFDAWHDQNAKRVFGWLKGDTFTCEILENGVGH</sequence>
<reference evidence="2 4" key="1">
    <citation type="submission" date="2021-03" db="EMBL/GenBank/DDBJ databases">
        <title>Draft genome and methylome analysis of Thiotrix fructosivoruns ATCC 49748.</title>
        <authorList>
            <person name="Fomenkov A."/>
            <person name="Grabovich M.Y."/>
            <person name="Roberts R.J."/>
        </authorList>
    </citation>
    <scope>NUCLEOTIDE SEQUENCE [LARGE SCALE GENOMIC DNA]</scope>
    <source>
        <strain evidence="2 4">ATCC 49748</strain>
    </source>
</reference>
<organism evidence="3">
    <name type="scientific">Thiothrix fructosivorans</name>
    <dbReference type="NCBI Taxonomy" id="111770"/>
    <lineage>
        <taxon>Bacteria</taxon>
        <taxon>Pseudomonadati</taxon>
        <taxon>Pseudomonadota</taxon>
        <taxon>Gammaproteobacteria</taxon>
        <taxon>Thiotrichales</taxon>
        <taxon>Thiotrichaceae</taxon>
        <taxon>Thiothrix</taxon>
    </lineage>
</organism>
<dbReference type="EMBL" id="CP072748">
    <property type="protein sequence ID" value="QTX11294.1"/>
    <property type="molecule type" value="Genomic_DNA"/>
</dbReference>
<name>A0A8B0SJW3_9GAMM</name>
<dbReference type="CDD" id="cd09742">
    <property type="entry name" value="Csm6_III-A"/>
    <property type="match status" value="1"/>
</dbReference>
<dbReference type="Gene3D" id="3.40.50.10770">
    <property type="entry name" value="Hypothetical protein VC1899 like domain (Restriction endonuclease-like)"/>
    <property type="match status" value="1"/>
</dbReference>
<protein>
    <submittedName>
        <fullName evidence="2 3">CRISPR-associated protein</fullName>
    </submittedName>
</protein>
<evidence type="ECO:0000259" key="1">
    <source>
        <dbReference type="Pfam" id="PF09651"/>
    </source>
</evidence>
<accession>A0A8B0SJW3</accession>
<feature type="domain" description="CRISPR system ring nuclease SSO1393-like" evidence="1">
    <location>
        <begin position="72"/>
        <end position="205"/>
    </location>
</feature>